<dbReference type="PANTHER" id="PTHR10170:SF10">
    <property type="entry name" value="HUNTINGTIN"/>
    <property type="match status" value="1"/>
</dbReference>
<comment type="caution">
    <text evidence="3">The sequence shown here is derived from an EMBL/GenBank/DDBJ whole genome shotgun (WGS) entry which is preliminary data.</text>
</comment>
<evidence type="ECO:0000313" key="4">
    <source>
        <dbReference type="Proteomes" id="UP001626550"/>
    </source>
</evidence>
<dbReference type="Proteomes" id="UP001626550">
    <property type="component" value="Unassembled WGS sequence"/>
</dbReference>
<reference evidence="3 4" key="1">
    <citation type="submission" date="2024-11" db="EMBL/GenBank/DDBJ databases">
        <title>Adaptive evolution of stress response genes in parasites aligns with host niche diversity.</title>
        <authorList>
            <person name="Hahn C."/>
            <person name="Resl P."/>
        </authorList>
    </citation>
    <scope>NUCLEOTIDE SEQUENCE [LARGE SCALE GENOMIC DNA]</scope>
    <source>
        <strain evidence="3">EGGRZ-B1_66</strain>
        <tissue evidence="3">Body</tissue>
    </source>
</reference>
<dbReference type="Pfam" id="PF20926">
    <property type="entry name" value="Htt_N-HEAT_1"/>
    <property type="match status" value="1"/>
</dbReference>
<dbReference type="InterPro" id="IPR048411">
    <property type="entry name" value="Htt_N_HEAT_rpt-1"/>
</dbReference>
<dbReference type="InterPro" id="IPR000357">
    <property type="entry name" value="HEAT"/>
</dbReference>
<protein>
    <submittedName>
        <fullName evidence="3">Snail 2</fullName>
    </submittedName>
</protein>
<dbReference type="InterPro" id="IPR016024">
    <property type="entry name" value="ARM-type_fold"/>
</dbReference>
<keyword evidence="4" id="KW-1185">Reference proteome</keyword>
<organism evidence="3 4">
    <name type="scientific">Cichlidogyrus casuarinus</name>
    <dbReference type="NCBI Taxonomy" id="1844966"/>
    <lineage>
        <taxon>Eukaryota</taxon>
        <taxon>Metazoa</taxon>
        <taxon>Spiralia</taxon>
        <taxon>Lophotrochozoa</taxon>
        <taxon>Platyhelminthes</taxon>
        <taxon>Monogenea</taxon>
        <taxon>Monopisthocotylea</taxon>
        <taxon>Dactylogyridea</taxon>
        <taxon>Ancyrocephalidae</taxon>
        <taxon>Cichlidogyrus</taxon>
    </lineage>
</organism>
<keyword evidence="2" id="KW-0175">Coiled coil</keyword>
<dbReference type="InterPro" id="IPR011989">
    <property type="entry name" value="ARM-like"/>
</dbReference>
<evidence type="ECO:0000313" key="3">
    <source>
        <dbReference type="EMBL" id="KAL3315450.1"/>
    </source>
</evidence>
<feature type="coiled-coil region" evidence="2">
    <location>
        <begin position="412"/>
        <end position="439"/>
    </location>
</feature>
<keyword evidence="1" id="KW-0677">Repeat</keyword>
<sequence length="616" mass="68479">MIIELCFIISNTNMSEINKFFDALLELGVVDRSGMICSSFDAAALETSTKILSLKPQDGQHYCRILTGGLLSLQTENSHLAHRMTAVVVPIIFYFISSEHENVRIVADETMNHFIKCSRFQLRYNILSELLYELKRLRNSRSIICSLRKFSLLVPQIKPQKRRVYLKFLLPLLRSLIQYTDEHLLLVLTESLPAIASNLFPYANSADLNSFFDAVYDRLGHESVAVKRNLAKLLSICCTHHSRAAETLTHYLGRLVQTLQSHALEGGMEDLSGYFIALKLLARAAAQRVSAECETSIALATVAALHFGDLALSQPSLLTLCTSALEALKECLAVLPQTLTLDTHFRQFYSSQLAKPKSLQVFTAEANETEGMDDDGTMPMLPLGHFPGVSVSSNLDTNSIAGSITEAPTEEEEDEDQLLEQLRRKAQETRRQSNEQESVSSIENVLELEVDDAPQVVAVNEGVKTLPDWLQAGENFDEALMAFVLHRFQLVSVSGDEAVPGKLKVRVSTKLLAFQALKCLVARGQALLLLRSLTLVDDQRAGFAVAKADQDTVFSHLLPLLNDSDPHVRSVVSQLLGVMLQRFCLLDCQPSADIVPCFQRVLSHFQSIFRNLVSSN</sequence>
<dbReference type="Gene3D" id="1.25.10.10">
    <property type="entry name" value="Leucine-rich Repeat Variant"/>
    <property type="match status" value="1"/>
</dbReference>
<dbReference type="InterPro" id="IPR028426">
    <property type="entry name" value="Huntingtin_fam"/>
</dbReference>
<accession>A0ABD2Q7B1</accession>
<evidence type="ECO:0000256" key="2">
    <source>
        <dbReference type="SAM" id="Coils"/>
    </source>
</evidence>
<gene>
    <name evidence="3" type="primary">SNAI2_2</name>
    <name evidence="3" type="ORF">Ciccas_005916</name>
</gene>
<dbReference type="AlphaFoldDB" id="A0ABD2Q7B1"/>
<dbReference type="EMBL" id="JBJKFK010000749">
    <property type="protein sequence ID" value="KAL3315450.1"/>
    <property type="molecule type" value="Genomic_DNA"/>
</dbReference>
<dbReference type="PANTHER" id="PTHR10170">
    <property type="entry name" value="HUNTINGTON DISEASE PROTEIN"/>
    <property type="match status" value="1"/>
</dbReference>
<dbReference type="Pfam" id="PF02985">
    <property type="entry name" value="HEAT"/>
    <property type="match status" value="1"/>
</dbReference>
<name>A0ABD2Q7B1_9PLAT</name>
<dbReference type="SUPFAM" id="SSF48371">
    <property type="entry name" value="ARM repeat"/>
    <property type="match status" value="1"/>
</dbReference>
<evidence type="ECO:0000256" key="1">
    <source>
        <dbReference type="ARBA" id="ARBA00022737"/>
    </source>
</evidence>
<proteinExistence type="predicted"/>